<evidence type="ECO:0000256" key="7">
    <source>
        <dbReference type="SAM" id="Phobius"/>
    </source>
</evidence>
<dbReference type="Pfam" id="PF01891">
    <property type="entry name" value="CbiM"/>
    <property type="match status" value="1"/>
</dbReference>
<dbReference type="OrthoDB" id="5395048at2"/>
<sequence>MHIPDGFISPKVYIPAYIIASGLWVYSFNRIKSYLDEKTVPLLSVLTAFSFILMLIMIPLPGGSSAHPSGIALLSVIFGYHISFIALSIVFFIQAVILGEGGITTFPINAVIIGFLGSLSAYFTYRSLKNLNKNLALFLSGWVSVNISAFFIALILGVQPLIAHTPDGKPLFFPFGIGITVPAVMIPHFFIGIADGIITVLGYRILRKIRNDI</sequence>
<evidence type="ECO:0000256" key="5">
    <source>
        <dbReference type="ARBA" id="ARBA00022989"/>
    </source>
</evidence>
<feature type="transmembrane region" description="Helical" evidence="7">
    <location>
        <begin position="12"/>
        <end position="28"/>
    </location>
</feature>
<feature type="transmembrane region" description="Helical" evidence="7">
    <location>
        <begin position="72"/>
        <end position="97"/>
    </location>
</feature>
<protein>
    <submittedName>
        <fullName evidence="8">CbiM</fullName>
    </submittedName>
</protein>
<dbReference type="AlphaFoldDB" id="C0QPM1"/>
<dbReference type="PANTHER" id="PTHR34229">
    <property type="entry name" value="METAL TRANSPORT PROTEIN HI_1621-RELATED"/>
    <property type="match status" value="1"/>
</dbReference>
<reference evidence="8 9" key="1">
    <citation type="journal article" date="2009" name="J. Bacteriol.">
        <title>Complete and draft genome sequences of six members of the Aquificales.</title>
        <authorList>
            <person name="Reysenbach A.L."/>
            <person name="Hamamura N."/>
            <person name="Podar M."/>
            <person name="Griffiths E."/>
            <person name="Ferreira S."/>
            <person name="Hochstein R."/>
            <person name="Heidelberg J."/>
            <person name="Johnson J."/>
            <person name="Mead D."/>
            <person name="Pohorille A."/>
            <person name="Sarmiento M."/>
            <person name="Schweighofer K."/>
            <person name="Seshadri R."/>
            <person name="Voytek M.A."/>
        </authorList>
    </citation>
    <scope>NUCLEOTIDE SEQUENCE [LARGE SCALE GENOMIC DNA]</scope>
    <source>
        <strain evidence="9">DSM 14350 / EX-H1</strain>
    </source>
</reference>
<dbReference type="GO" id="GO:0005886">
    <property type="term" value="C:plasma membrane"/>
    <property type="evidence" value="ECO:0007669"/>
    <property type="project" value="UniProtKB-SubCell"/>
</dbReference>
<dbReference type="GO" id="GO:0000041">
    <property type="term" value="P:transition metal ion transport"/>
    <property type="evidence" value="ECO:0007669"/>
    <property type="project" value="InterPro"/>
</dbReference>
<dbReference type="PANTHER" id="PTHR34229:SF1">
    <property type="entry name" value="METAL TRANSPORT PROTEIN HI_1621-RELATED"/>
    <property type="match status" value="1"/>
</dbReference>
<feature type="transmembrane region" description="Helical" evidence="7">
    <location>
        <begin position="171"/>
        <end position="203"/>
    </location>
</feature>
<dbReference type="RefSeq" id="WP_012675787.1">
    <property type="nucleotide sequence ID" value="NC_012440.1"/>
</dbReference>
<dbReference type="InterPro" id="IPR002751">
    <property type="entry name" value="CbiM/NikMN"/>
</dbReference>
<gene>
    <name evidence="8" type="ordered locus">PERMA_0830</name>
</gene>
<dbReference type="EMBL" id="CP001230">
    <property type="protein sequence ID" value="ACO03548.1"/>
    <property type="molecule type" value="Genomic_DNA"/>
</dbReference>
<evidence type="ECO:0000256" key="3">
    <source>
        <dbReference type="ARBA" id="ARBA00022475"/>
    </source>
</evidence>
<evidence type="ECO:0000313" key="9">
    <source>
        <dbReference type="Proteomes" id="UP000001366"/>
    </source>
</evidence>
<dbReference type="Proteomes" id="UP000001366">
    <property type="component" value="Chromosome"/>
</dbReference>
<evidence type="ECO:0000256" key="1">
    <source>
        <dbReference type="ARBA" id="ARBA00004651"/>
    </source>
</evidence>
<feature type="transmembrane region" description="Helical" evidence="7">
    <location>
        <begin position="103"/>
        <end position="123"/>
    </location>
</feature>
<dbReference type="STRING" id="123214.PERMA_0830"/>
<dbReference type="HOGENOM" id="CLU_052508_2_1_0"/>
<evidence type="ECO:0000313" key="8">
    <source>
        <dbReference type="EMBL" id="ACO03548.1"/>
    </source>
</evidence>
<keyword evidence="4 7" id="KW-0812">Transmembrane</keyword>
<proteinExistence type="predicted"/>
<evidence type="ECO:0000256" key="6">
    <source>
        <dbReference type="ARBA" id="ARBA00023136"/>
    </source>
</evidence>
<organism evidence="8 9">
    <name type="scientific">Persephonella marina (strain DSM 14350 / EX-H1)</name>
    <dbReference type="NCBI Taxonomy" id="123214"/>
    <lineage>
        <taxon>Bacteria</taxon>
        <taxon>Pseudomonadati</taxon>
        <taxon>Aquificota</taxon>
        <taxon>Aquificia</taxon>
        <taxon>Aquificales</taxon>
        <taxon>Hydrogenothermaceae</taxon>
        <taxon>Persephonella</taxon>
    </lineage>
</organism>
<keyword evidence="2" id="KW-0813">Transport</keyword>
<evidence type="ECO:0000256" key="2">
    <source>
        <dbReference type="ARBA" id="ARBA00022448"/>
    </source>
</evidence>
<feature type="transmembrane region" description="Helical" evidence="7">
    <location>
        <begin position="135"/>
        <end position="159"/>
    </location>
</feature>
<feature type="transmembrane region" description="Helical" evidence="7">
    <location>
        <begin position="40"/>
        <end position="60"/>
    </location>
</feature>
<comment type="subcellular location">
    <subcellularLocation>
        <location evidence="1">Cell membrane</location>
        <topology evidence="1">Multi-pass membrane protein</topology>
    </subcellularLocation>
</comment>
<name>C0QPM1_PERMH</name>
<keyword evidence="6 7" id="KW-0472">Membrane</keyword>
<evidence type="ECO:0000256" key="4">
    <source>
        <dbReference type="ARBA" id="ARBA00022692"/>
    </source>
</evidence>
<accession>C0QPM1</accession>
<keyword evidence="5 7" id="KW-1133">Transmembrane helix</keyword>
<dbReference type="PaxDb" id="123214-PERMA_0830"/>
<dbReference type="Gene3D" id="1.10.1760.20">
    <property type="match status" value="1"/>
</dbReference>
<keyword evidence="3" id="KW-1003">Cell membrane</keyword>
<keyword evidence="9" id="KW-1185">Reference proteome</keyword>
<dbReference type="eggNOG" id="COG0310">
    <property type="taxonomic scope" value="Bacteria"/>
</dbReference>
<dbReference type="KEGG" id="pmx:PERMA_0830"/>